<evidence type="ECO:0000256" key="1">
    <source>
        <dbReference type="ARBA" id="ARBA00022729"/>
    </source>
</evidence>
<sequence>MTRLYALIVVMAAILATGCSGPDPDQASSTSDAPTVNTGPEQNRVRAERVDAIAAKVPAAVRERGTLIVGDDGKGTPPLTFHADDDVTMIGVEVDVAQLVADTLGLKLDLRPTSWANLFLSVESGQYDAGFSNITVTEERKDKYDFATYRVDLVAFEAARNSPIERVEKAAEIAGKAVAVTAGTNQEQILVRWDARNRAAGLPPVRFQYYQSAGDYYLALRSGRIDLYVGPNPSVAYHVATAGETRKVGQISGGGQVDADIAAMTRKGSGLAGRPARRCAERADPQRQAGRGAQPLEPVQRGRPGVPGQSPRPAPELNDSPALPAPHAAL</sequence>
<evidence type="ECO:0000256" key="3">
    <source>
        <dbReference type="SAM" id="SignalP"/>
    </source>
</evidence>
<keyword evidence="1 3" id="KW-0732">Signal</keyword>
<dbReference type="SUPFAM" id="SSF53850">
    <property type="entry name" value="Periplasmic binding protein-like II"/>
    <property type="match status" value="1"/>
</dbReference>
<comment type="caution">
    <text evidence="5">The sequence shown here is derived from an EMBL/GenBank/DDBJ whole genome shotgun (WGS) entry which is preliminary data.</text>
</comment>
<dbReference type="Proteomes" id="UP001428817">
    <property type="component" value="Unassembled WGS sequence"/>
</dbReference>
<feature type="domain" description="Solute-binding protein family 3/N-terminal" evidence="4">
    <location>
        <begin position="66"/>
        <end position="292"/>
    </location>
</feature>
<accession>A0ABP9RAM4</accession>
<reference evidence="6" key="1">
    <citation type="journal article" date="2019" name="Int. J. Syst. Evol. Microbiol.">
        <title>The Global Catalogue of Microorganisms (GCM) 10K type strain sequencing project: providing services to taxonomists for standard genome sequencing and annotation.</title>
        <authorList>
            <consortium name="The Broad Institute Genomics Platform"/>
            <consortium name="The Broad Institute Genome Sequencing Center for Infectious Disease"/>
            <person name="Wu L."/>
            <person name="Ma J."/>
        </authorList>
    </citation>
    <scope>NUCLEOTIDE SEQUENCE [LARGE SCALE GENOMIC DNA]</scope>
    <source>
        <strain evidence="6">JCM 18303</strain>
    </source>
</reference>
<evidence type="ECO:0000313" key="5">
    <source>
        <dbReference type="EMBL" id="GAA5173616.1"/>
    </source>
</evidence>
<name>A0ABP9RAM4_9PSEU</name>
<protein>
    <submittedName>
        <fullName evidence="5">ABC transporter substrate-binding protein</fullName>
    </submittedName>
</protein>
<dbReference type="Gene3D" id="3.40.190.10">
    <property type="entry name" value="Periplasmic binding protein-like II"/>
    <property type="match status" value="2"/>
</dbReference>
<feature type="region of interest" description="Disordered" evidence="2">
    <location>
        <begin position="267"/>
        <end position="330"/>
    </location>
</feature>
<feature type="chain" id="PRO_5046218488" evidence="3">
    <location>
        <begin position="22"/>
        <end position="330"/>
    </location>
</feature>
<dbReference type="PROSITE" id="PS51257">
    <property type="entry name" value="PROKAR_LIPOPROTEIN"/>
    <property type="match status" value="1"/>
</dbReference>
<dbReference type="PANTHER" id="PTHR35936">
    <property type="entry name" value="MEMBRANE-BOUND LYTIC MUREIN TRANSGLYCOSYLASE F"/>
    <property type="match status" value="1"/>
</dbReference>
<gene>
    <name evidence="5" type="ORF">GCM10023321_75580</name>
</gene>
<evidence type="ECO:0000259" key="4">
    <source>
        <dbReference type="SMART" id="SM00062"/>
    </source>
</evidence>
<dbReference type="Pfam" id="PF00497">
    <property type="entry name" value="SBP_bac_3"/>
    <property type="match status" value="1"/>
</dbReference>
<evidence type="ECO:0000313" key="6">
    <source>
        <dbReference type="Proteomes" id="UP001428817"/>
    </source>
</evidence>
<keyword evidence="6" id="KW-1185">Reference proteome</keyword>
<feature type="compositionally biased region" description="Polar residues" evidence="2">
    <location>
        <begin position="26"/>
        <end position="41"/>
    </location>
</feature>
<organism evidence="5 6">
    <name type="scientific">Pseudonocardia eucalypti</name>
    <dbReference type="NCBI Taxonomy" id="648755"/>
    <lineage>
        <taxon>Bacteria</taxon>
        <taxon>Bacillati</taxon>
        <taxon>Actinomycetota</taxon>
        <taxon>Actinomycetes</taxon>
        <taxon>Pseudonocardiales</taxon>
        <taxon>Pseudonocardiaceae</taxon>
        <taxon>Pseudonocardia</taxon>
    </lineage>
</organism>
<dbReference type="InterPro" id="IPR001638">
    <property type="entry name" value="Solute-binding_3/MltF_N"/>
</dbReference>
<feature type="signal peptide" evidence="3">
    <location>
        <begin position="1"/>
        <end position="21"/>
    </location>
</feature>
<evidence type="ECO:0000256" key="2">
    <source>
        <dbReference type="SAM" id="MobiDB-lite"/>
    </source>
</evidence>
<dbReference type="EMBL" id="BAABJP010000057">
    <property type="protein sequence ID" value="GAA5173616.1"/>
    <property type="molecule type" value="Genomic_DNA"/>
</dbReference>
<dbReference type="SMART" id="SM00062">
    <property type="entry name" value="PBPb"/>
    <property type="match status" value="1"/>
</dbReference>
<feature type="region of interest" description="Disordered" evidence="2">
    <location>
        <begin position="20"/>
        <end position="45"/>
    </location>
</feature>
<dbReference type="RefSeq" id="WP_345703473.1">
    <property type="nucleotide sequence ID" value="NZ_BAABJP010000057.1"/>
</dbReference>
<proteinExistence type="predicted"/>
<dbReference type="PANTHER" id="PTHR35936:SF17">
    <property type="entry name" value="ARGININE-BINDING EXTRACELLULAR PROTEIN ARTP"/>
    <property type="match status" value="1"/>
</dbReference>